<evidence type="ECO:0000256" key="7">
    <source>
        <dbReference type="PROSITE-ProRule" id="PRU00278"/>
    </source>
</evidence>
<dbReference type="PROSITE" id="PS50198">
    <property type="entry name" value="PPIC_PPIASE_2"/>
    <property type="match status" value="1"/>
</dbReference>
<dbReference type="InterPro" id="IPR027304">
    <property type="entry name" value="Trigger_fact/SurA_dom_sf"/>
</dbReference>
<evidence type="ECO:0000256" key="2">
    <source>
        <dbReference type="ARBA" id="ARBA00013194"/>
    </source>
</evidence>
<evidence type="ECO:0000256" key="5">
    <source>
        <dbReference type="ARBA" id="ARBA00023110"/>
    </source>
</evidence>
<dbReference type="PANTHER" id="PTHR47245">
    <property type="entry name" value="PEPTIDYLPROLYL ISOMERASE"/>
    <property type="match status" value="1"/>
</dbReference>
<dbReference type="InterPro" id="IPR023058">
    <property type="entry name" value="PPIase_PpiC_CS"/>
</dbReference>
<dbReference type="EMBL" id="CP002873">
    <property type="protein sequence ID" value="AGA66682.1"/>
    <property type="molecule type" value="Genomic_DNA"/>
</dbReference>
<dbReference type="SUPFAM" id="SSF54534">
    <property type="entry name" value="FKBP-like"/>
    <property type="match status" value="1"/>
</dbReference>
<gene>
    <name evidence="9" type="ORF">BPP43_07270</name>
</gene>
<evidence type="ECO:0000256" key="3">
    <source>
        <dbReference type="ARBA" id="ARBA00022729"/>
    </source>
</evidence>
<reference evidence="9 10" key="1">
    <citation type="journal article" date="2013" name="Genome Announc.">
        <title>Complete Genome Sequence of the Porcine Strain Brachyspira pilosicoli P43/6/78(T.).</title>
        <authorList>
            <person name="Lin C."/>
            <person name="den Bakker H.C."/>
            <person name="Suzuki H."/>
            <person name="Lefebure T."/>
            <person name="Ponnala L."/>
            <person name="Sun Q."/>
            <person name="Stanhope M.J."/>
            <person name="Wiedmann M."/>
            <person name="Duhamel G.E."/>
        </authorList>
    </citation>
    <scope>NUCLEOTIDE SEQUENCE [LARGE SCALE GENOMIC DNA]</scope>
    <source>
        <strain evidence="9 10">P43/6/78</strain>
    </source>
</reference>
<evidence type="ECO:0000256" key="1">
    <source>
        <dbReference type="ARBA" id="ARBA00000971"/>
    </source>
</evidence>
<accession>A0A3B6VQZ0</accession>
<evidence type="ECO:0000256" key="4">
    <source>
        <dbReference type="ARBA" id="ARBA00022764"/>
    </source>
</evidence>
<dbReference type="Pfam" id="PF09312">
    <property type="entry name" value="SurA_N"/>
    <property type="match status" value="1"/>
</dbReference>
<keyword evidence="4" id="KW-0574">Periplasm</keyword>
<dbReference type="PANTHER" id="PTHR47245:SF1">
    <property type="entry name" value="FOLDASE PROTEIN PRSA"/>
    <property type="match status" value="1"/>
</dbReference>
<dbReference type="GeneID" id="56440156"/>
<organism evidence="9 10">
    <name type="scientific">Brachyspira pilosicoli P43/6/78</name>
    <dbReference type="NCBI Taxonomy" id="1042417"/>
    <lineage>
        <taxon>Bacteria</taxon>
        <taxon>Pseudomonadati</taxon>
        <taxon>Spirochaetota</taxon>
        <taxon>Spirochaetia</taxon>
        <taxon>Brachyspirales</taxon>
        <taxon>Brachyspiraceae</taxon>
        <taxon>Brachyspira</taxon>
    </lineage>
</organism>
<protein>
    <recommendedName>
        <fullName evidence="2">peptidylprolyl isomerase</fullName>
        <ecNumber evidence="2">5.2.1.8</ecNumber>
    </recommendedName>
</protein>
<dbReference type="Proteomes" id="UP000010793">
    <property type="component" value="Chromosome"/>
</dbReference>
<comment type="catalytic activity">
    <reaction evidence="1">
        <text>[protein]-peptidylproline (omega=180) = [protein]-peptidylproline (omega=0)</text>
        <dbReference type="Rhea" id="RHEA:16237"/>
        <dbReference type="Rhea" id="RHEA-COMP:10747"/>
        <dbReference type="Rhea" id="RHEA-COMP:10748"/>
        <dbReference type="ChEBI" id="CHEBI:83833"/>
        <dbReference type="ChEBI" id="CHEBI:83834"/>
        <dbReference type="EC" id="5.2.1.8"/>
    </reaction>
</comment>
<dbReference type="InterPro" id="IPR000297">
    <property type="entry name" value="PPIase_PpiC"/>
</dbReference>
<feature type="domain" description="PpiC" evidence="8">
    <location>
        <begin position="166"/>
        <end position="275"/>
    </location>
</feature>
<keyword evidence="5 7" id="KW-0697">Rotamase</keyword>
<proteinExistence type="predicted"/>
<dbReference type="InterPro" id="IPR050245">
    <property type="entry name" value="PrsA_foldase"/>
</dbReference>
<dbReference type="SUPFAM" id="SSF109998">
    <property type="entry name" value="Triger factor/SurA peptide-binding domain-like"/>
    <property type="match status" value="1"/>
</dbReference>
<dbReference type="GO" id="GO:0003755">
    <property type="term" value="F:peptidyl-prolyl cis-trans isomerase activity"/>
    <property type="evidence" value="ECO:0007669"/>
    <property type="project" value="UniProtKB-KW"/>
</dbReference>
<evidence type="ECO:0000313" key="9">
    <source>
        <dbReference type="EMBL" id="AGA66682.1"/>
    </source>
</evidence>
<name>A0A3B6VQZ0_BRAPL</name>
<dbReference type="Gene3D" id="3.10.50.40">
    <property type="match status" value="1"/>
</dbReference>
<dbReference type="PROSITE" id="PS01096">
    <property type="entry name" value="PPIC_PPIASE_1"/>
    <property type="match status" value="1"/>
</dbReference>
<evidence type="ECO:0000259" key="8">
    <source>
        <dbReference type="PROSITE" id="PS50198"/>
    </source>
</evidence>
<dbReference type="Gene3D" id="1.10.4030.10">
    <property type="entry name" value="Porin chaperone SurA, peptide-binding domain"/>
    <property type="match status" value="1"/>
</dbReference>
<keyword evidence="6 7" id="KW-0413">Isomerase</keyword>
<keyword evidence="10" id="KW-1185">Reference proteome</keyword>
<dbReference type="RefSeq" id="WP_015274537.1">
    <property type="nucleotide sequence ID" value="NC_019908.1"/>
</dbReference>
<dbReference type="Pfam" id="PF13616">
    <property type="entry name" value="Rotamase_3"/>
    <property type="match status" value="1"/>
</dbReference>
<keyword evidence="3" id="KW-0732">Signal</keyword>
<dbReference type="EC" id="5.2.1.8" evidence="2"/>
<dbReference type="KEGG" id="bpip:BPP43_07270"/>
<dbReference type="InterPro" id="IPR046357">
    <property type="entry name" value="PPIase_dom_sf"/>
</dbReference>
<evidence type="ECO:0000256" key="6">
    <source>
        <dbReference type="ARBA" id="ARBA00023235"/>
    </source>
</evidence>
<dbReference type="InterPro" id="IPR015391">
    <property type="entry name" value="SurA_N"/>
</dbReference>
<dbReference type="AlphaFoldDB" id="A0A3B6VQZ0"/>
<evidence type="ECO:0000313" key="10">
    <source>
        <dbReference type="Proteomes" id="UP000010793"/>
    </source>
</evidence>
<sequence>MKKKILLILSVFVFYSNILFNDVVNSIVGVVGSIPITYEDFVSRKSFLSLQARSIGKKINDDMVYKDLVEERIMYLKLKEYNYVIEENDVSRRLENIANQYNLTLDQFAKQLKAEGISYDEYRNSIKKQIAMENLSGLVVNNTEITDAEADEYYNNSKDKTAFEVDTLVKLSWIFFKATTFTEKGEKQELADKVRGMAARGNDFAELAKKYSDDEKTKNYGGDLGYNLLYDAGKRSLPAQVNAGLTLAKRGYKVGTVSSVRELVGKGFYIVKIVEIQKDMDSIRTRVKNYLSEIRMRDSFVKWLDDETKRVTIKLYK</sequence>